<dbReference type="InterPro" id="IPR013786">
    <property type="entry name" value="AcylCoA_DH/ox_N"/>
</dbReference>
<dbReference type="Pfam" id="PF00441">
    <property type="entry name" value="Acyl-CoA_dh_1"/>
    <property type="match status" value="1"/>
</dbReference>
<keyword evidence="4 8" id="KW-0285">Flavoprotein</keyword>
<feature type="region of interest" description="Disordered" evidence="9">
    <location>
        <begin position="1"/>
        <end position="21"/>
    </location>
</feature>
<dbReference type="EMBL" id="UGQT01000001">
    <property type="protein sequence ID" value="STZ59840.1"/>
    <property type="molecule type" value="Genomic_DNA"/>
</dbReference>
<sequence length="420" mass="45515">MTATALPAVAPTLPPETDPAALDLRPSDRARELRSELVDFMHTHVFPAEHEYEAYRQAAGPDDHVVPPVVEDLKAEARSRGLWNLFLPAESGIGQLDYAGLAEITGWSLHLAPEATNGQAPDTGNMELLHLFGTDEQKSRWLAPLLEGSIRSAFSMTEVAVASSDATNIETRIDRDGDEYVINGRKWWTSGAADPRCALLIVMGKTDVDAAPHRQQSMVLVPTSAPGVTIARDVPVFGRHDQHGHCEVVYDNVRVPVTNILGEEGAGFAVAQARLGPGRIHHCMRALGAAERALSLMTARATSRVAFGKPLAEQGTVQQQIAESRIAIDQARLLCQFAAKTIDLHGNRAAAQLISQAKVSVPRVALEVIDRAIQVHGGAGVSDDVPLAAMYGWHRSMRIFDGPDEVHLRSIAKAELRKQH</sequence>
<evidence type="ECO:0000259" key="11">
    <source>
        <dbReference type="Pfam" id="PF02770"/>
    </source>
</evidence>
<dbReference type="Pfam" id="PF02770">
    <property type="entry name" value="Acyl-CoA_dh_M"/>
    <property type="match status" value="1"/>
</dbReference>
<dbReference type="OrthoDB" id="8876745at2"/>
<dbReference type="Gene3D" id="1.10.540.10">
    <property type="entry name" value="Acyl-CoA dehydrogenase/oxidase, N-terminal domain"/>
    <property type="match status" value="1"/>
</dbReference>
<dbReference type="InterPro" id="IPR046373">
    <property type="entry name" value="Acyl-CoA_Oxase/DH_mid-dom_sf"/>
</dbReference>
<comment type="catalytic activity">
    <reaction evidence="7">
        <text>a 2,3-saturated acyl-CoA + A = a 2,3-dehydroacyl-CoA + AH2</text>
        <dbReference type="Rhea" id="RHEA:48608"/>
        <dbReference type="ChEBI" id="CHEBI:13193"/>
        <dbReference type="ChEBI" id="CHEBI:17499"/>
        <dbReference type="ChEBI" id="CHEBI:60015"/>
        <dbReference type="ChEBI" id="CHEBI:65111"/>
    </reaction>
</comment>
<keyword evidence="5 8" id="KW-0274">FAD</keyword>
<evidence type="ECO:0000256" key="9">
    <source>
        <dbReference type="SAM" id="MobiDB-lite"/>
    </source>
</evidence>
<dbReference type="FunFam" id="2.40.110.10:FF:000002">
    <property type="entry name" value="Acyl-CoA dehydrogenase fadE12"/>
    <property type="match status" value="1"/>
</dbReference>
<evidence type="ECO:0000256" key="4">
    <source>
        <dbReference type="ARBA" id="ARBA00022630"/>
    </source>
</evidence>
<evidence type="ECO:0000256" key="3">
    <source>
        <dbReference type="ARBA" id="ARBA00011738"/>
    </source>
</evidence>
<dbReference type="Proteomes" id="UP000254978">
    <property type="component" value="Unassembled WGS sequence"/>
</dbReference>
<reference evidence="13 14" key="1">
    <citation type="submission" date="2018-06" db="EMBL/GenBank/DDBJ databases">
        <authorList>
            <consortium name="Pathogen Informatics"/>
            <person name="Doyle S."/>
        </authorList>
    </citation>
    <scope>NUCLEOTIDE SEQUENCE [LARGE SCALE GENOMIC DNA]</scope>
    <source>
        <strain evidence="13 14">NCTC10821</strain>
    </source>
</reference>
<evidence type="ECO:0000256" key="2">
    <source>
        <dbReference type="ARBA" id="ARBA00009347"/>
    </source>
</evidence>
<evidence type="ECO:0000256" key="6">
    <source>
        <dbReference type="ARBA" id="ARBA00023002"/>
    </source>
</evidence>
<dbReference type="Gene3D" id="2.40.110.10">
    <property type="entry name" value="Butyryl-CoA Dehydrogenase, subunit A, domain 2"/>
    <property type="match status" value="1"/>
</dbReference>
<organism evidence="13 14">
    <name type="scientific">Mycolicibacterium tokaiense</name>
    <dbReference type="NCBI Taxonomy" id="39695"/>
    <lineage>
        <taxon>Bacteria</taxon>
        <taxon>Bacillati</taxon>
        <taxon>Actinomycetota</taxon>
        <taxon>Actinomycetes</taxon>
        <taxon>Mycobacteriales</taxon>
        <taxon>Mycobacteriaceae</taxon>
        <taxon>Mycolicibacterium</taxon>
    </lineage>
</organism>
<name>A0A378TGS7_9MYCO</name>
<dbReference type="SUPFAM" id="SSF47203">
    <property type="entry name" value="Acyl-CoA dehydrogenase C-terminal domain-like"/>
    <property type="match status" value="1"/>
</dbReference>
<dbReference type="GO" id="GO:0016937">
    <property type="term" value="F:short-chain fatty acyl-CoA dehydrogenase activity"/>
    <property type="evidence" value="ECO:0007669"/>
    <property type="project" value="UniProtKB-EC"/>
</dbReference>
<evidence type="ECO:0000256" key="7">
    <source>
        <dbReference type="ARBA" id="ARBA00052546"/>
    </source>
</evidence>
<dbReference type="PANTHER" id="PTHR48083">
    <property type="entry name" value="MEDIUM-CHAIN SPECIFIC ACYL-COA DEHYDROGENASE, MITOCHONDRIAL-RELATED"/>
    <property type="match status" value="1"/>
</dbReference>
<dbReference type="GO" id="GO:0005737">
    <property type="term" value="C:cytoplasm"/>
    <property type="evidence" value="ECO:0007669"/>
    <property type="project" value="TreeGrafter"/>
</dbReference>
<dbReference type="InterPro" id="IPR009075">
    <property type="entry name" value="AcylCo_DH/oxidase_C"/>
</dbReference>
<feature type="domain" description="Acyl-CoA dehydrogenase/oxidase N-terminal" evidence="12">
    <location>
        <begin position="28"/>
        <end position="148"/>
    </location>
</feature>
<dbReference type="RefSeq" id="WP_115279208.1">
    <property type="nucleotide sequence ID" value="NZ_AP022600.1"/>
</dbReference>
<feature type="domain" description="Acyl-CoA oxidase/dehydrogenase middle" evidence="11">
    <location>
        <begin position="153"/>
        <end position="253"/>
    </location>
</feature>
<dbReference type="InterPro" id="IPR006091">
    <property type="entry name" value="Acyl-CoA_Oxase/DH_mid-dom"/>
</dbReference>
<evidence type="ECO:0000313" key="13">
    <source>
        <dbReference type="EMBL" id="STZ59840.1"/>
    </source>
</evidence>
<protein>
    <submittedName>
        <fullName evidence="13">Acyl-CoA dehydrogenase FadE2</fullName>
        <ecNumber evidence="13">1.3.8.1</ecNumber>
    </submittedName>
</protein>
<proteinExistence type="inferred from homology"/>
<comment type="cofactor">
    <cofactor evidence="1 8">
        <name>FAD</name>
        <dbReference type="ChEBI" id="CHEBI:57692"/>
    </cofactor>
</comment>
<gene>
    <name evidence="13" type="primary">fadE2</name>
    <name evidence="13" type="ORF">NCTC10821_03378</name>
</gene>
<dbReference type="InterPro" id="IPR037069">
    <property type="entry name" value="AcylCoA_DH/ox_N_sf"/>
</dbReference>
<keyword evidence="6 8" id="KW-0560">Oxidoreductase</keyword>
<dbReference type="SUPFAM" id="SSF56645">
    <property type="entry name" value="Acyl-CoA dehydrogenase NM domain-like"/>
    <property type="match status" value="1"/>
</dbReference>
<dbReference type="GO" id="GO:0050660">
    <property type="term" value="F:flavin adenine dinucleotide binding"/>
    <property type="evidence" value="ECO:0007669"/>
    <property type="project" value="InterPro"/>
</dbReference>
<keyword evidence="14" id="KW-1185">Reference proteome</keyword>
<dbReference type="GO" id="GO:0033539">
    <property type="term" value="P:fatty acid beta-oxidation using acyl-CoA dehydrogenase"/>
    <property type="evidence" value="ECO:0007669"/>
    <property type="project" value="TreeGrafter"/>
</dbReference>
<accession>A0A378TGS7</accession>
<dbReference type="InterPro" id="IPR050741">
    <property type="entry name" value="Acyl-CoA_dehydrogenase"/>
</dbReference>
<comment type="subunit">
    <text evidence="3">Homodimer.</text>
</comment>
<evidence type="ECO:0000256" key="5">
    <source>
        <dbReference type="ARBA" id="ARBA00022827"/>
    </source>
</evidence>
<evidence type="ECO:0000259" key="10">
    <source>
        <dbReference type="Pfam" id="PF00441"/>
    </source>
</evidence>
<dbReference type="Pfam" id="PF02771">
    <property type="entry name" value="Acyl-CoA_dh_N"/>
    <property type="match status" value="1"/>
</dbReference>
<dbReference type="EC" id="1.3.8.1" evidence="13"/>
<feature type="compositionally biased region" description="Low complexity" evidence="9">
    <location>
        <begin position="1"/>
        <end position="11"/>
    </location>
</feature>
<comment type="similarity">
    <text evidence="2 8">Belongs to the acyl-CoA dehydrogenase family.</text>
</comment>
<dbReference type="InterPro" id="IPR009100">
    <property type="entry name" value="AcylCoA_DH/oxidase_NM_dom_sf"/>
</dbReference>
<evidence type="ECO:0000256" key="1">
    <source>
        <dbReference type="ARBA" id="ARBA00001974"/>
    </source>
</evidence>
<evidence type="ECO:0000259" key="12">
    <source>
        <dbReference type="Pfam" id="PF02771"/>
    </source>
</evidence>
<dbReference type="AlphaFoldDB" id="A0A378TGS7"/>
<dbReference type="Gene3D" id="1.20.140.10">
    <property type="entry name" value="Butyryl-CoA Dehydrogenase, subunit A, domain 3"/>
    <property type="match status" value="1"/>
</dbReference>
<feature type="domain" description="Acyl-CoA dehydrogenase/oxidase C-terminal" evidence="10">
    <location>
        <begin position="265"/>
        <end position="414"/>
    </location>
</feature>
<evidence type="ECO:0000256" key="8">
    <source>
        <dbReference type="RuleBase" id="RU362125"/>
    </source>
</evidence>
<dbReference type="PANTHER" id="PTHR48083:SF13">
    <property type="entry name" value="ACYL-COA DEHYDROGENASE FAMILY MEMBER 11"/>
    <property type="match status" value="1"/>
</dbReference>
<evidence type="ECO:0000313" key="14">
    <source>
        <dbReference type="Proteomes" id="UP000254978"/>
    </source>
</evidence>
<dbReference type="InterPro" id="IPR036250">
    <property type="entry name" value="AcylCo_DH-like_C"/>
</dbReference>